<sequence>MGMVVVVMVLPTLKKLIEEAIGKAYDSLNKQYPLANASSNVASSGASAPLPAKPTVSANSSLSEKIKNEIERVNNIKKSLETKQTSQNNPLTEEDSKRLSDCQSKLSALQTVHKLAEFAESLNKTSENNNILTHLCTGLETFLGFNSASKGYDGSGIVYSDLDRLCDGVMGFLYQVLKDVSEKQPYSVGKNDLKQFVESELKPKLCTGRKGFSVIAQVAQRVREYNESVRKGNDDMQSVVTKMRNHVETELTKKLNAINENNLTHDPLLSKAVESAQALAKEYGQKGEDFNNGFNNITRDEFSRRSKVELKEQFKDLNSDLRSKINNARDNVSHEANRLTTLSATQKRNLEETIELIKQTCTSLKKCVNDKINKDVTELMNNVEKRVAEILKVLKEIESKIREYIDDLAKWINHADIDVGKAMKDMKGIIDKSIGWQNQDEISGKAKDLSKKATDLYWKFEGAKRSVEEGVDKAKTEKVNELTKWKAAGDAAVKQAKEKCEKVVKKLNGRDKGASAEGGRQKVTDSAQILQQKADELRKKALDAKQKVTTLVREALTAVKTMDDALKKNLLPAAIKKIENDLNKNADYLKNVDNDGNGDQNFHNTTFSTLRSTVDTNLDKFTEAVEKLVKKDEVNSTVNGYLEDIERMLSNTETVNLTAAEMTDHTSVKGFVTIKGEIDAALEGIKAKANSDFDAEKTATQNAQIFTTLSAEITSNLDKLKTAISEAGTKVKTQLEAIQRNIGRKEHGDKSAATRGTLQKIHDDIVNVLRDQLEPVITSVTELQRFAQNEKYKCISSIHGFVDKEVQEATNKLITQANKNYVTSVKDMLQAFADKVQRELKLLPGEIDTDRKHGFKGFMRTLQGRINGNDTSNVNMQLLKEVADELSRPPLDNKATFQKLSKNFQKFFWPLKAYINGEIKRLHNEENKKNQKTPTEETLYTSMLGDINASFNDLLDHLKETNRYDSQVPEMLDKLSGAISKMKPEDFSKPNTPTMDSVTGGLSQFVDELRKVYISVYDHQTLKGELIKDYKQESSLRGVVEKYDLTAEGRDLSKVFLTMISIMSNDVSEMRSKCVYSWKTFKLNLHDKNNPLGLCFKGVGYAVSDSARMQNGELRNEMSCQSINEKLKAMVNGSEKLKQVKHWLSSNHNRDNGDEKTISAIDILDFLYDCLETYYRVCHVTSSSTGRHPSSVYDMLLWLTGLTHNRVYTELTLNGFEDLFEKPDEGAVEANTEDGIAVGVEKEVSLAAYPHDITAPRLSASLRDVCVYSETILVAVLGYGHAEGRYACDFNTNADKFAYPADMITLVCCLFDIVTRVHHQLYFLYRQCYSSDLSGWANCWYGRDIGGSNWKCNNIQCPEQRADQSHNQSCNQKCNQTVNCGLKSPLQSFLEDGLQGFLPHHLKFEKGKLQCSLKNHSGGPCNTPMGFGEISQMASHRYTGEHILNTLHEFCGSKMSPLTKLCSQLKCILPSAPKTLGDMFAFYCTLLNEWDKAAGTRQMHREDAFHKAVMDSNFENPQTELDITTIFKHRDHGTKPPSQKSSHITGDLYALVDCHTNSSSVSSHPCGPYLRPICQDMCATFTKENADKYLSWIVYCTESFLDLLKQLYKECATNCNSTGSRCRVSKCRNKCTATELPMSPGSAHDESCGSIVDCKFMRPTFYKYGFVLGDCNSLSAKTTKRTCKDLCMVLKSVTNEKEVDGHPLAKLVHVTIPQFIFQIRAPFIWLNVALWLLSVLYLIHIMVIRLDLLHIKSHLHSPSSHRIAAQSLLAAARVNKLNRVFYLQP</sequence>
<feature type="coiled-coil region" evidence="1">
    <location>
        <begin position="380"/>
        <end position="414"/>
    </location>
</feature>
<feature type="coiled-coil region" evidence="1">
    <location>
        <begin position="520"/>
        <end position="554"/>
    </location>
</feature>
<evidence type="ECO:0000256" key="1">
    <source>
        <dbReference type="SAM" id="Coils"/>
    </source>
</evidence>
<evidence type="ECO:0000256" key="2">
    <source>
        <dbReference type="SAM" id="MobiDB-lite"/>
    </source>
</evidence>
<organism evidence="4">
    <name type="scientific">Babesia bigemina</name>
    <dbReference type="NCBI Taxonomy" id="5866"/>
    <lineage>
        <taxon>Eukaryota</taxon>
        <taxon>Sar</taxon>
        <taxon>Alveolata</taxon>
        <taxon>Apicomplexa</taxon>
        <taxon>Aconoidasida</taxon>
        <taxon>Piroplasmida</taxon>
        <taxon>Babesiidae</taxon>
        <taxon>Babesia</taxon>
    </lineage>
</organism>
<feature type="compositionally biased region" description="Low complexity" evidence="2">
    <location>
        <begin position="39"/>
        <end position="48"/>
    </location>
</feature>
<feature type="compositionally biased region" description="Polar residues" evidence="2">
    <location>
        <begin position="82"/>
        <end position="91"/>
    </location>
</feature>
<protein>
    <recommendedName>
        <fullName evidence="5">C3H1-type domain-containing protein</fullName>
    </recommendedName>
</protein>
<dbReference type="EMBL" id="LK055196">
    <property type="protein sequence ID" value="CDR71842.1"/>
    <property type="molecule type" value="Genomic_DNA"/>
</dbReference>
<dbReference type="RefSeq" id="XP_012770785.1">
    <property type="nucleotide sequence ID" value="XM_012915331.1"/>
</dbReference>
<keyword evidence="3" id="KW-1133">Transmembrane helix</keyword>
<feature type="region of interest" description="Disordered" evidence="2">
    <location>
        <begin position="39"/>
        <end position="59"/>
    </location>
</feature>
<feature type="transmembrane region" description="Helical" evidence="3">
    <location>
        <begin position="1723"/>
        <end position="1744"/>
    </location>
</feature>
<dbReference type="KEGG" id="bbig:BBBOND_0005010"/>
<reference evidence="4" key="2">
    <citation type="submission" date="2014-06" db="EMBL/GenBank/DDBJ databases">
        <authorList>
            <person name="Aslett M."/>
            <person name="De Silva Nishadi"/>
        </authorList>
    </citation>
    <scope>NUCLEOTIDE SEQUENCE</scope>
    <source>
        <strain evidence="4">Bond</strain>
    </source>
</reference>
<evidence type="ECO:0000256" key="3">
    <source>
        <dbReference type="SAM" id="Phobius"/>
    </source>
</evidence>
<proteinExistence type="predicted"/>
<dbReference type="GeneID" id="24562059"/>
<dbReference type="OrthoDB" id="366965at2759"/>
<gene>
    <name evidence="4" type="ORF">BBBOND_0005010</name>
</gene>
<keyword evidence="3" id="KW-0812">Transmembrane</keyword>
<dbReference type="VEuPathDB" id="PiroplasmaDB:BBBOND_0005010"/>
<keyword evidence="3" id="KW-0472">Membrane</keyword>
<name>A0A061BK67_BABBI</name>
<feature type="region of interest" description="Disordered" evidence="2">
    <location>
        <begin position="78"/>
        <end position="97"/>
    </location>
</feature>
<evidence type="ECO:0008006" key="5">
    <source>
        <dbReference type="Google" id="ProtNLM"/>
    </source>
</evidence>
<evidence type="ECO:0000313" key="4">
    <source>
        <dbReference type="EMBL" id="CDR71842.1"/>
    </source>
</evidence>
<reference evidence="4" key="1">
    <citation type="journal article" date="2014" name="Nucleic Acids Res.">
        <title>The evolutionary dynamics of variant antigen genes in Babesia reveal a history of genomic innovation underlying host-parasite interaction.</title>
        <authorList>
            <person name="Jackson A.P."/>
            <person name="Otto T.D."/>
            <person name="Darby A."/>
            <person name="Ramaprasad A."/>
            <person name="Xia D."/>
            <person name="Echaide I.E."/>
            <person name="Farber M."/>
            <person name="Gahlot S."/>
            <person name="Gamble J."/>
            <person name="Gupta D."/>
            <person name="Gupta Y."/>
            <person name="Jackson L."/>
            <person name="Malandrin L."/>
            <person name="Malas T.B."/>
            <person name="Moussa E."/>
            <person name="Nair M."/>
            <person name="Reid AJ."/>
            <person name="Sanders M."/>
            <person name="Sharma J."/>
            <person name="Tracey A."/>
            <person name="Quail M.A."/>
            <person name="Weir W."/>
            <person name="Wastling J.M."/>
            <person name="Hall N."/>
            <person name="Willadsen P."/>
            <person name="Lingelbach K."/>
            <person name="Shiels B."/>
            <person name="Tait A."/>
            <person name="Berriman M."/>
            <person name="Allred D.R."/>
            <person name="Pain A."/>
        </authorList>
    </citation>
    <scope>NUCLEOTIDE SEQUENCE</scope>
    <source>
        <strain evidence="4">Bond</strain>
    </source>
</reference>
<keyword evidence="1" id="KW-0175">Coiled coil</keyword>
<accession>A0A061BK67</accession>